<reference evidence="3 4" key="1">
    <citation type="submission" date="2019-04" db="EMBL/GenBank/DDBJ databases">
        <title>High contiguity whole genome sequence and gene annotation resource for two Venturia nashicola isolates.</title>
        <authorList>
            <person name="Prokchorchik M."/>
            <person name="Won K."/>
            <person name="Lee Y."/>
            <person name="Choi E.D."/>
            <person name="Segonzac C."/>
            <person name="Sohn K.H."/>
        </authorList>
    </citation>
    <scope>NUCLEOTIDE SEQUENCE [LARGE SCALE GENOMIC DNA]</scope>
    <source>
        <strain evidence="3 4">PRI2</strain>
    </source>
</reference>
<evidence type="ECO:0000313" key="3">
    <source>
        <dbReference type="EMBL" id="TID15711.1"/>
    </source>
</evidence>
<dbReference type="Proteomes" id="UP000298493">
    <property type="component" value="Unassembled WGS sequence"/>
</dbReference>
<dbReference type="EMBL" id="SNSC02000020">
    <property type="protein sequence ID" value="TID15711.1"/>
    <property type="molecule type" value="Genomic_DNA"/>
</dbReference>
<gene>
    <name evidence="3" type="ORF">E6O75_ATG08039</name>
</gene>
<comment type="caution">
    <text evidence="3">The sequence shown here is derived from an EMBL/GenBank/DDBJ whole genome shotgun (WGS) entry which is preliminary data.</text>
</comment>
<feature type="chain" id="PRO_5021416803" evidence="2">
    <location>
        <begin position="23"/>
        <end position="187"/>
    </location>
</feature>
<dbReference type="AlphaFoldDB" id="A0A4Z1NJ34"/>
<feature type="compositionally biased region" description="Basic and acidic residues" evidence="1">
    <location>
        <begin position="138"/>
        <end position="149"/>
    </location>
</feature>
<sequence length="187" mass="20327">MKFSTATVAIIAAAALISSVVAAPLPPAGKANGKILDWRNWPFISSLDPASHQWDAVMSSELAAPKVSKLEKRVWDASCVFFPSLPQCQEKNDKRANDTPSPGDGAKDIVKRQVGQAPPAPPSTDNYNPLPFHHKKDVVAEVAGKENGKRQVGSTPDPPEEPVADYTMEPLSNRYPVNGVFGWWDRK</sequence>
<organism evidence="3 4">
    <name type="scientific">Venturia nashicola</name>
    <dbReference type="NCBI Taxonomy" id="86259"/>
    <lineage>
        <taxon>Eukaryota</taxon>
        <taxon>Fungi</taxon>
        <taxon>Dikarya</taxon>
        <taxon>Ascomycota</taxon>
        <taxon>Pezizomycotina</taxon>
        <taxon>Dothideomycetes</taxon>
        <taxon>Pleosporomycetidae</taxon>
        <taxon>Venturiales</taxon>
        <taxon>Venturiaceae</taxon>
        <taxon>Venturia</taxon>
    </lineage>
</organism>
<evidence type="ECO:0000256" key="1">
    <source>
        <dbReference type="SAM" id="MobiDB-lite"/>
    </source>
</evidence>
<keyword evidence="2" id="KW-0732">Signal</keyword>
<accession>A0A4Z1NJ34</accession>
<proteinExistence type="predicted"/>
<evidence type="ECO:0000313" key="4">
    <source>
        <dbReference type="Proteomes" id="UP000298493"/>
    </source>
</evidence>
<name>A0A4Z1NJ34_9PEZI</name>
<protein>
    <submittedName>
        <fullName evidence="3">Uncharacterized protein</fullName>
    </submittedName>
</protein>
<evidence type="ECO:0000256" key="2">
    <source>
        <dbReference type="SAM" id="SignalP"/>
    </source>
</evidence>
<feature type="region of interest" description="Disordered" evidence="1">
    <location>
        <begin position="138"/>
        <end position="168"/>
    </location>
</feature>
<feature type="signal peptide" evidence="2">
    <location>
        <begin position="1"/>
        <end position="22"/>
    </location>
</feature>
<keyword evidence="4" id="KW-1185">Reference proteome</keyword>